<dbReference type="Gene3D" id="2.60.120.620">
    <property type="entry name" value="q2cbj1_9rhob like domain"/>
    <property type="match status" value="1"/>
</dbReference>
<dbReference type="Pfam" id="PF05721">
    <property type="entry name" value="PhyH"/>
    <property type="match status" value="1"/>
</dbReference>
<dbReference type="InterPro" id="IPR008775">
    <property type="entry name" value="Phytyl_CoA_dOase-like"/>
</dbReference>
<evidence type="ECO:0000256" key="1">
    <source>
        <dbReference type="SAM" id="MobiDB-lite"/>
    </source>
</evidence>
<gene>
    <name evidence="2" type="ORF">SOCE26_080680</name>
</gene>
<dbReference type="EMBL" id="CP012673">
    <property type="protein sequence ID" value="AUX46562.1"/>
    <property type="molecule type" value="Genomic_DNA"/>
</dbReference>
<name>A0A2L0F4T4_SORCE</name>
<organism evidence="2 3">
    <name type="scientific">Sorangium cellulosum</name>
    <name type="common">Polyangium cellulosum</name>
    <dbReference type="NCBI Taxonomy" id="56"/>
    <lineage>
        <taxon>Bacteria</taxon>
        <taxon>Pseudomonadati</taxon>
        <taxon>Myxococcota</taxon>
        <taxon>Polyangia</taxon>
        <taxon>Polyangiales</taxon>
        <taxon>Polyangiaceae</taxon>
        <taxon>Sorangium</taxon>
    </lineage>
</organism>
<reference evidence="2 3" key="1">
    <citation type="submission" date="2015-09" db="EMBL/GenBank/DDBJ databases">
        <title>Sorangium comparison.</title>
        <authorList>
            <person name="Zaburannyi N."/>
            <person name="Bunk B."/>
            <person name="Overmann J."/>
            <person name="Mueller R."/>
        </authorList>
    </citation>
    <scope>NUCLEOTIDE SEQUENCE [LARGE SCALE GENOMIC DNA]</scope>
    <source>
        <strain evidence="2 3">So ce26</strain>
    </source>
</reference>
<protein>
    <recommendedName>
        <fullName evidence="4">Phytanoyl-CoA dioxygenase</fullName>
    </recommendedName>
</protein>
<dbReference type="GO" id="GO:0016706">
    <property type="term" value="F:2-oxoglutarate-dependent dioxygenase activity"/>
    <property type="evidence" value="ECO:0007669"/>
    <property type="project" value="UniProtKB-ARBA"/>
</dbReference>
<dbReference type="Proteomes" id="UP000238348">
    <property type="component" value="Chromosome"/>
</dbReference>
<feature type="region of interest" description="Disordered" evidence="1">
    <location>
        <begin position="1"/>
        <end position="26"/>
    </location>
</feature>
<accession>A0A2L0F4T4</accession>
<evidence type="ECO:0000313" key="2">
    <source>
        <dbReference type="EMBL" id="AUX46562.1"/>
    </source>
</evidence>
<dbReference type="AlphaFoldDB" id="A0A2L0F4T4"/>
<dbReference type="OrthoDB" id="7054292at2"/>
<dbReference type="RefSeq" id="WP_104984722.1">
    <property type="nucleotide sequence ID" value="NZ_CP012673.1"/>
</dbReference>
<evidence type="ECO:0008006" key="4">
    <source>
        <dbReference type="Google" id="ProtNLM"/>
    </source>
</evidence>
<proteinExistence type="predicted"/>
<dbReference type="SUPFAM" id="SSF51197">
    <property type="entry name" value="Clavaminate synthase-like"/>
    <property type="match status" value="1"/>
</dbReference>
<sequence length="319" mass="34988">MSTTTTITTTTTPAPVRPEAAVPAAAPPARLAERLHRDGYVLVRDVLPPERFAAARAAAHRCMPAAADLPPPEPGAKALRTAFFPYTETDLNLLAVDQVFLDLAQVVLGTADLRVGDSVLQGKYGTRFGSSRNQRLHHDAFEGASLVAARPRGEHQRLFVIYYFTDVTDETLAPTYVVPRRDQPDVPLLTEDGHASYDPERYPALYKAERAVLAPANSALVTLGNTIHRGSAMKAESAYRIALFVNFHSGRATWQRQPMWVGIPADPRSESARQFMAAASPRQRSALGVPPPGDVYWDAETRALFARMYPGLDLRPYEA</sequence>
<evidence type="ECO:0000313" key="3">
    <source>
        <dbReference type="Proteomes" id="UP000238348"/>
    </source>
</evidence>